<organism evidence="1 2">
    <name type="scientific">Companilactobacillus suantsaicola</name>
    <dbReference type="NCBI Taxonomy" id="2487723"/>
    <lineage>
        <taxon>Bacteria</taxon>
        <taxon>Bacillati</taxon>
        <taxon>Bacillota</taxon>
        <taxon>Bacilli</taxon>
        <taxon>Lactobacillales</taxon>
        <taxon>Lactobacillaceae</taxon>
        <taxon>Companilactobacillus</taxon>
    </lineage>
</organism>
<keyword evidence="2" id="KW-1185">Reference proteome</keyword>
<dbReference type="Proteomes" id="UP000298021">
    <property type="component" value="Unassembled WGS sequence"/>
</dbReference>
<protein>
    <submittedName>
        <fullName evidence="1">Uncharacterized protein</fullName>
    </submittedName>
</protein>
<accession>A0A4Z0JP27</accession>
<dbReference type="InterPro" id="IPR053916">
    <property type="entry name" value="DUF6978"/>
</dbReference>
<evidence type="ECO:0000313" key="1">
    <source>
        <dbReference type="EMBL" id="TGD23950.1"/>
    </source>
</evidence>
<reference evidence="1 2" key="1">
    <citation type="submission" date="2018-10" db="EMBL/GenBank/DDBJ databases">
        <title>Lactobacillus sp. R7 and Lactobacillus sp. R19 isolated from fermented mustard green product of Taiwan.</title>
        <authorList>
            <person name="Lin S.-T."/>
        </authorList>
    </citation>
    <scope>NUCLEOTIDE SEQUENCE [LARGE SCALE GENOMIC DNA]</scope>
    <source>
        <strain evidence="1 2">BCRC 81127</strain>
    </source>
</reference>
<gene>
    <name evidence="1" type="ORF">EGT49_04445</name>
</gene>
<dbReference type="AlphaFoldDB" id="A0A4Z0JP27"/>
<sequence length="149" mass="17289">MDKDTYKKLLSLEKILTNKQITVASQDEQRKYPSRGIFSVNHKFETVMNRKGHKRDKLSLMMNSNDGNMMRFDIIGKPHQGYPTPHLHVFTGENTFDSKFLSSEELPYTFDEIVSNPSAFKKDLELFLKYNNVELKNVIFYDSSIKGGN</sequence>
<dbReference type="EMBL" id="RKLY01000008">
    <property type="protein sequence ID" value="TGD23950.1"/>
    <property type="molecule type" value="Genomic_DNA"/>
</dbReference>
<proteinExistence type="predicted"/>
<dbReference type="RefSeq" id="WP_135371902.1">
    <property type="nucleotide sequence ID" value="NZ_RKLY01000008.1"/>
</dbReference>
<evidence type="ECO:0000313" key="2">
    <source>
        <dbReference type="Proteomes" id="UP000298021"/>
    </source>
</evidence>
<name>A0A4Z0JP27_9LACO</name>
<dbReference type="OrthoDB" id="2294517at2"/>
<comment type="caution">
    <text evidence="1">The sequence shown here is derived from an EMBL/GenBank/DDBJ whole genome shotgun (WGS) entry which is preliminary data.</text>
</comment>
<dbReference type="Pfam" id="PF22398">
    <property type="entry name" value="DUF6978"/>
    <property type="match status" value="1"/>
</dbReference>